<dbReference type="GO" id="GO:0005829">
    <property type="term" value="C:cytosol"/>
    <property type="evidence" value="ECO:0007669"/>
    <property type="project" value="TreeGrafter"/>
</dbReference>
<dbReference type="SUPFAM" id="SSF51645">
    <property type="entry name" value="Malate synthase G"/>
    <property type="match status" value="1"/>
</dbReference>
<dbReference type="NCBIfam" id="NF006511">
    <property type="entry name" value="PRK08951.1"/>
    <property type="match status" value="1"/>
</dbReference>
<dbReference type="InterPro" id="IPR006253">
    <property type="entry name" value="Malate_synthG"/>
</dbReference>
<protein>
    <submittedName>
        <fullName evidence="2">Malate synthase</fullName>
    </submittedName>
</protein>
<dbReference type="GO" id="GO:0000287">
    <property type="term" value="F:magnesium ion binding"/>
    <property type="evidence" value="ECO:0007669"/>
    <property type="project" value="TreeGrafter"/>
</dbReference>
<dbReference type="InterPro" id="IPR011076">
    <property type="entry name" value="Malate_synth_sf"/>
</dbReference>
<reference evidence="3" key="2">
    <citation type="submission" date="2019-06" db="EMBL/GenBank/DDBJ databases">
        <title>Co-occurence of chitin degradation, pigmentation and bioactivity in marine Pseudoalteromonas.</title>
        <authorList>
            <person name="Sonnenschein E.C."/>
            <person name="Bech P.K."/>
        </authorList>
    </citation>
    <scope>NUCLEOTIDE SEQUENCE [LARGE SCALE GENOMIC DNA]</scope>
    <source>
        <strain evidence="3">S3790</strain>
    </source>
</reference>
<dbReference type="PANTHER" id="PTHR42739">
    <property type="entry name" value="MALATE SYNTHASE G"/>
    <property type="match status" value="1"/>
</dbReference>
<dbReference type="GO" id="GO:0004474">
    <property type="term" value="F:malate synthase activity"/>
    <property type="evidence" value="ECO:0007669"/>
    <property type="project" value="InterPro"/>
</dbReference>
<name>A0A5S3V7V4_9GAMM</name>
<dbReference type="Gene3D" id="2.170.170.11">
    <property type="entry name" value="Malate synthase G - maily-beta sub-domain"/>
    <property type="match status" value="1"/>
</dbReference>
<dbReference type="OrthoDB" id="5899875at2"/>
<dbReference type="EMBL" id="PNBX01000048">
    <property type="protein sequence ID" value="TMO67930.1"/>
    <property type="molecule type" value="Genomic_DNA"/>
</dbReference>
<evidence type="ECO:0000313" key="2">
    <source>
        <dbReference type="EMBL" id="TMO67930.1"/>
    </source>
</evidence>
<evidence type="ECO:0000259" key="1">
    <source>
        <dbReference type="Pfam" id="PF20658"/>
    </source>
</evidence>
<gene>
    <name evidence="2" type="ORF">CWC19_12650</name>
</gene>
<accession>A0A5S3V7V4</accession>
<evidence type="ECO:0000313" key="3">
    <source>
        <dbReference type="Proteomes" id="UP000307217"/>
    </source>
</evidence>
<dbReference type="GO" id="GO:0006097">
    <property type="term" value="P:glyoxylate cycle"/>
    <property type="evidence" value="ECO:0007669"/>
    <property type="project" value="InterPro"/>
</dbReference>
<dbReference type="GO" id="GO:0009436">
    <property type="term" value="P:glyoxylate catabolic process"/>
    <property type="evidence" value="ECO:0007669"/>
    <property type="project" value="TreeGrafter"/>
</dbReference>
<dbReference type="Pfam" id="PF20658">
    <property type="entry name" value="MSG_insertion"/>
    <property type="match status" value="1"/>
</dbReference>
<dbReference type="RefSeq" id="WP_138592207.1">
    <property type="nucleotide sequence ID" value="NZ_PNBX01000048.1"/>
</dbReference>
<feature type="domain" description="Malate synthase G alpha-beta insertion" evidence="1">
    <location>
        <begin position="21"/>
        <end position="85"/>
    </location>
</feature>
<dbReference type="InterPro" id="IPR048357">
    <property type="entry name" value="MSG_insertion"/>
</dbReference>
<reference evidence="2 3" key="1">
    <citation type="submission" date="2018-01" db="EMBL/GenBank/DDBJ databases">
        <authorList>
            <person name="Paulsen S."/>
            <person name="Gram L.K."/>
        </authorList>
    </citation>
    <scope>NUCLEOTIDE SEQUENCE [LARGE SCALE GENOMIC DNA]</scope>
    <source>
        <strain evidence="2 3">S3790</strain>
    </source>
</reference>
<comment type="caution">
    <text evidence="2">The sequence shown here is derived from an EMBL/GenBank/DDBJ whole genome shotgun (WGS) entry which is preliminary data.</text>
</comment>
<organism evidence="2 3">
    <name type="scientific">Pseudoalteromonas aurantia</name>
    <dbReference type="NCBI Taxonomy" id="43654"/>
    <lineage>
        <taxon>Bacteria</taxon>
        <taxon>Pseudomonadati</taxon>
        <taxon>Pseudomonadota</taxon>
        <taxon>Gammaproteobacteria</taxon>
        <taxon>Alteromonadales</taxon>
        <taxon>Pseudoalteromonadaceae</taxon>
        <taxon>Pseudoalteromonas</taxon>
    </lineage>
</organism>
<dbReference type="AlphaFoldDB" id="A0A5S3V7V4"/>
<sequence>MTALTRSDLNQPSLTEQKLDLAKRFLDEQCPLDNGSHLNTTHYVVYYNHLMAFFPDGSHCGLQQPGQFVALCGHKDDPTAILLKKSDGLHIELTFNRCGKTGKCDSAHIDDIQIETQLSALNNDHAQPQLKRLWMSFLSGVQHALCDTSGVKQYTAKDGSDYQLNTY</sequence>
<dbReference type="Proteomes" id="UP000307217">
    <property type="component" value="Unassembled WGS sequence"/>
</dbReference>
<dbReference type="PANTHER" id="PTHR42739:SF1">
    <property type="entry name" value="MALATE SYNTHASE G"/>
    <property type="match status" value="1"/>
</dbReference>
<proteinExistence type="predicted"/>